<sequence>MSNSLIELAQDNTEGARERLFAQVSELVVSNLDQRTDRELAIFAEVIIKLYGVGSAKDRARLAKRLASQTNTPSELAKRLAEDNVNVAMPVLANCPVFSQEDLLDFVERLSASHLQVIARRADLSPQISDVIAERGDRPVQRILAGNREIKLSRETMLKFVQLATEDVVLREDLCLRTDLSPTVCRQLLPLVNEETKKRLHGIIEGSLSQDQLNQIARLKALRREFGDALETTDMELLWRDAERNGISISELMILLLQDGRFNHTIELLSARGRIAQKALKDAVFEGKLDLVLKTAAKAQLDTSTFALFAKVRCDHLKIPSASASEWTVAYKKHIESAASARQSRCGDFQAKRKEKKAKPGTERASRLAAM</sequence>
<accession>A0ABY8F5L6</accession>
<proteinExistence type="predicted"/>
<dbReference type="Pfam" id="PF10098">
    <property type="entry name" value="DUF2336"/>
    <property type="match status" value="1"/>
</dbReference>
<evidence type="ECO:0000256" key="1">
    <source>
        <dbReference type="SAM" id="MobiDB-lite"/>
    </source>
</evidence>
<evidence type="ECO:0000313" key="3">
    <source>
        <dbReference type="Proteomes" id="UP001209803"/>
    </source>
</evidence>
<organism evidence="2 3">
    <name type="scientific">Roseibium porphyridii</name>
    <dbReference type="NCBI Taxonomy" id="2866279"/>
    <lineage>
        <taxon>Bacteria</taxon>
        <taxon>Pseudomonadati</taxon>
        <taxon>Pseudomonadota</taxon>
        <taxon>Alphaproteobacteria</taxon>
        <taxon>Hyphomicrobiales</taxon>
        <taxon>Stappiaceae</taxon>
        <taxon>Roseibium</taxon>
    </lineage>
</organism>
<feature type="region of interest" description="Disordered" evidence="1">
    <location>
        <begin position="346"/>
        <end position="371"/>
    </location>
</feature>
<evidence type="ECO:0000313" key="2">
    <source>
        <dbReference type="EMBL" id="WFE90792.1"/>
    </source>
</evidence>
<dbReference type="RefSeq" id="WP_152499968.1">
    <property type="nucleotide sequence ID" value="NZ_CP120863.1"/>
</dbReference>
<reference evidence="2 3" key="1">
    <citation type="submission" date="2023-03" db="EMBL/GenBank/DDBJ databases">
        <title>Roseibium porphyridii sp. nov. and Roseibium rhodosorbium sp. nov. isolated from marine algae, Porphyridium cruentum and Rhodosorus marinus, respectively.</title>
        <authorList>
            <person name="Lee M.W."/>
            <person name="Choi B.J."/>
            <person name="Lee J.K."/>
            <person name="Choi D.G."/>
            <person name="Baek J.H."/>
            <person name="Bayburt H."/>
            <person name="Kim J.M."/>
            <person name="Han D.M."/>
            <person name="Kim K.H."/>
            <person name="Jeon C.O."/>
        </authorList>
    </citation>
    <scope>NUCLEOTIDE SEQUENCE [LARGE SCALE GENOMIC DNA]</scope>
    <source>
        <strain evidence="2 3">KMA01</strain>
    </source>
</reference>
<dbReference type="InterPro" id="IPR019285">
    <property type="entry name" value="DUF2336"/>
</dbReference>
<dbReference type="EMBL" id="CP120863">
    <property type="protein sequence ID" value="WFE90792.1"/>
    <property type="molecule type" value="Genomic_DNA"/>
</dbReference>
<protein>
    <submittedName>
        <fullName evidence="2">DUF2336 domain-containing protein</fullName>
    </submittedName>
</protein>
<dbReference type="Proteomes" id="UP001209803">
    <property type="component" value="Chromosome"/>
</dbReference>
<gene>
    <name evidence="2" type="ORF">K1718_05455</name>
</gene>
<feature type="compositionally biased region" description="Basic and acidic residues" evidence="1">
    <location>
        <begin position="358"/>
        <end position="371"/>
    </location>
</feature>
<keyword evidence="3" id="KW-1185">Reference proteome</keyword>
<name>A0ABY8F5L6_9HYPH</name>